<reference evidence="3" key="2">
    <citation type="submission" date="2023-07" db="EMBL/GenBank/DDBJ databases">
        <title>Sorghum-associated microbial communities from plants grown in Nebraska, USA.</title>
        <authorList>
            <person name="Schachtman D."/>
        </authorList>
    </citation>
    <scope>NUCLEOTIDE SEQUENCE</scope>
    <source>
        <strain evidence="3">BE330</strain>
    </source>
</reference>
<gene>
    <name evidence="3" type="ORF">J2Y00_003151</name>
    <name evidence="2" type="ORF">SY84_13890</name>
</gene>
<dbReference type="Pfam" id="PF12802">
    <property type="entry name" value="MarR_2"/>
    <property type="match status" value="1"/>
</dbReference>
<dbReference type="GO" id="GO:0003677">
    <property type="term" value="F:DNA binding"/>
    <property type="evidence" value="ECO:0007669"/>
    <property type="project" value="UniProtKB-KW"/>
</dbReference>
<organism evidence="2 4">
    <name type="scientific">Deinococcus soli</name>
    <name type="common">ex Cha et al. 2016</name>
    <dbReference type="NCBI Taxonomy" id="1309411"/>
    <lineage>
        <taxon>Bacteria</taxon>
        <taxon>Thermotogati</taxon>
        <taxon>Deinococcota</taxon>
        <taxon>Deinococci</taxon>
        <taxon>Deinococcales</taxon>
        <taxon>Deinococcaceae</taxon>
        <taxon>Deinococcus</taxon>
    </lineage>
</organism>
<reference evidence="2 4" key="1">
    <citation type="submission" date="2015-01" db="EMBL/GenBank/DDBJ databases">
        <title>Deinococcus soli/N5/whole genome sequencing.</title>
        <authorList>
            <person name="Kim M.K."/>
            <person name="Srinivasan S."/>
            <person name="Lee J.-J."/>
        </authorList>
    </citation>
    <scope>NUCLEOTIDE SEQUENCE [LARGE SCALE GENOMIC DNA]</scope>
    <source>
        <strain evidence="2 4">N5</strain>
    </source>
</reference>
<dbReference type="GO" id="GO:0003700">
    <property type="term" value="F:DNA-binding transcription factor activity"/>
    <property type="evidence" value="ECO:0007669"/>
    <property type="project" value="InterPro"/>
</dbReference>
<dbReference type="PANTHER" id="PTHR39515">
    <property type="entry name" value="CONSERVED PROTEIN"/>
    <property type="match status" value="1"/>
</dbReference>
<name>A0A0F7JNE8_9DEIO</name>
<proteinExistence type="predicted"/>
<evidence type="ECO:0000313" key="4">
    <source>
        <dbReference type="Proteomes" id="UP000034024"/>
    </source>
</evidence>
<evidence type="ECO:0000259" key="1">
    <source>
        <dbReference type="PROSITE" id="PS50995"/>
    </source>
</evidence>
<sequence>MNGSPTLTPTPVVDDLYGLVRLILRLSRRVHHVLDEPLETALGLNTKELLVLASVMDGADTPGAVAQAQNLPAPTVTRMVTKLVQAGLVRRVTDPSDLRVQRLELTPDGQATRARTRAVAQDIVHAHFGHLPPERVQAALTALAALDAALHAPCPTPGDPQ</sequence>
<dbReference type="KEGG" id="dch:SY84_13890"/>
<dbReference type="PATRIC" id="fig|1309411.5.peg.2825"/>
<dbReference type="SUPFAM" id="SSF46785">
    <property type="entry name" value="Winged helix' DNA-binding domain"/>
    <property type="match status" value="1"/>
</dbReference>
<dbReference type="EMBL" id="CP011389">
    <property type="protein sequence ID" value="AKH17931.1"/>
    <property type="molecule type" value="Genomic_DNA"/>
</dbReference>
<dbReference type="Gene3D" id="1.10.10.10">
    <property type="entry name" value="Winged helix-like DNA-binding domain superfamily/Winged helix DNA-binding domain"/>
    <property type="match status" value="1"/>
</dbReference>
<dbReference type="InterPro" id="IPR000835">
    <property type="entry name" value="HTH_MarR-typ"/>
</dbReference>
<evidence type="ECO:0000313" key="2">
    <source>
        <dbReference type="EMBL" id="AKH17931.1"/>
    </source>
</evidence>
<dbReference type="RefSeq" id="WP_046844498.1">
    <property type="nucleotide sequence ID" value="NZ_CP011389.1"/>
</dbReference>
<dbReference type="Proteomes" id="UP001185331">
    <property type="component" value="Unassembled WGS sequence"/>
</dbReference>
<dbReference type="Proteomes" id="UP000034024">
    <property type="component" value="Chromosome"/>
</dbReference>
<dbReference type="EMBL" id="JAVDQK010000007">
    <property type="protein sequence ID" value="MDR6219548.1"/>
    <property type="molecule type" value="Genomic_DNA"/>
</dbReference>
<dbReference type="PROSITE" id="PS50995">
    <property type="entry name" value="HTH_MARR_2"/>
    <property type="match status" value="1"/>
</dbReference>
<dbReference type="AlphaFoldDB" id="A0A0F7JNE8"/>
<dbReference type="SMART" id="SM00347">
    <property type="entry name" value="HTH_MARR"/>
    <property type="match status" value="1"/>
</dbReference>
<dbReference type="InterPro" id="IPR036388">
    <property type="entry name" value="WH-like_DNA-bd_sf"/>
</dbReference>
<protein>
    <submittedName>
        <fullName evidence="2 3">MarR family transcriptional regulator</fullName>
    </submittedName>
</protein>
<dbReference type="OrthoDB" id="69852at2"/>
<dbReference type="InterPro" id="IPR052526">
    <property type="entry name" value="HTH-type_Bedaq_tolerance"/>
</dbReference>
<feature type="domain" description="HTH marR-type" evidence="1">
    <location>
        <begin position="16"/>
        <end position="148"/>
    </location>
</feature>
<keyword evidence="4" id="KW-1185">Reference proteome</keyword>
<keyword evidence="3" id="KW-0238">DNA-binding</keyword>
<accession>A0A0F7JNE8</accession>
<dbReference type="InterPro" id="IPR036390">
    <property type="entry name" value="WH_DNA-bd_sf"/>
</dbReference>
<evidence type="ECO:0000313" key="3">
    <source>
        <dbReference type="EMBL" id="MDR6219548.1"/>
    </source>
</evidence>
<dbReference type="PANTHER" id="PTHR39515:SF2">
    <property type="entry name" value="HTH-TYPE TRANSCRIPTIONAL REGULATOR RV0880"/>
    <property type="match status" value="1"/>
</dbReference>